<dbReference type="AlphaFoldDB" id="A0A2P1QUH4"/>
<dbReference type="SUPFAM" id="SSF47413">
    <property type="entry name" value="lambda repressor-like DNA-binding domains"/>
    <property type="match status" value="1"/>
</dbReference>
<reference evidence="1 2" key="1">
    <citation type="journal article" date="2015" name="Genome Announc.">
        <title>Draft Genome Sequences of Leptospira santarosai Strains U160, U164, and U233, Isolated from Asymptomatic Cattle.</title>
        <authorList>
            <person name="Kremer F.S."/>
            <person name="Eslabao M.R."/>
            <person name="Provisor M."/>
            <person name="Woloski R.D."/>
            <person name="Ramires O.V."/>
            <person name="Moreno L.Z."/>
            <person name="Moreno A.M."/>
            <person name="Hamond C."/>
            <person name="Lilenbaum W."/>
            <person name="Dellagostin O.A."/>
        </authorList>
    </citation>
    <scope>NUCLEOTIDE SEQUENCE [LARGE SCALE GENOMIC DNA]</scope>
    <source>
        <strain evidence="1 2">U160</strain>
    </source>
</reference>
<dbReference type="GO" id="GO:0003677">
    <property type="term" value="F:DNA binding"/>
    <property type="evidence" value="ECO:0007669"/>
    <property type="project" value="InterPro"/>
</dbReference>
<accession>A0A2P1QUH4</accession>
<gene>
    <name evidence="1" type="ORF">XB16_2233</name>
</gene>
<protein>
    <submittedName>
        <fullName evidence="1">Uncharacterized protein</fullName>
    </submittedName>
</protein>
<evidence type="ECO:0000313" key="1">
    <source>
        <dbReference type="EMBL" id="AVQ12559.1"/>
    </source>
</evidence>
<name>A0A2P1QUH4_9LEPT</name>
<sequence length="144" mass="15977">MASKNIEIHFGAKAKAVIDASGDTQVVAAKKLGLSVPGLGSITQNRVKTTAYEVLLAFVREYNVDLLYLIDDSIPVLPIQYYSSKKRNMIETDENKVLYDLISTTKGLREIILNLLKFSPKKRKAIGDMIATLAEEDETESKVN</sequence>
<evidence type="ECO:0000313" key="2">
    <source>
        <dbReference type="Proteomes" id="UP000033961"/>
    </source>
</evidence>
<dbReference type="Proteomes" id="UP000033961">
    <property type="component" value="Chromosome I"/>
</dbReference>
<proteinExistence type="predicted"/>
<dbReference type="InterPro" id="IPR010982">
    <property type="entry name" value="Lambda_DNA-bd_dom_sf"/>
</dbReference>
<organism evidence="1 2">
    <name type="scientific">Leptospira santarosai</name>
    <dbReference type="NCBI Taxonomy" id="28183"/>
    <lineage>
        <taxon>Bacteria</taxon>
        <taxon>Pseudomonadati</taxon>
        <taxon>Spirochaetota</taxon>
        <taxon>Spirochaetia</taxon>
        <taxon>Leptospirales</taxon>
        <taxon>Leptospiraceae</taxon>
        <taxon>Leptospira</taxon>
    </lineage>
</organism>
<dbReference type="EMBL" id="CP027843">
    <property type="protein sequence ID" value="AVQ12559.1"/>
    <property type="molecule type" value="Genomic_DNA"/>
</dbReference>